<evidence type="ECO:0000256" key="8">
    <source>
        <dbReference type="ARBA" id="ARBA00023288"/>
    </source>
</evidence>
<feature type="compositionally biased region" description="Polar residues" evidence="10">
    <location>
        <begin position="322"/>
        <end position="333"/>
    </location>
</feature>
<evidence type="ECO:0000256" key="10">
    <source>
        <dbReference type="SAM" id="MobiDB-lite"/>
    </source>
</evidence>
<dbReference type="Proteomes" id="UP000494165">
    <property type="component" value="Unassembled WGS sequence"/>
</dbReference>
<evidence type="ECO:0000256" key="7">
    <source>
        <dbReference type="ARBA" id="ARBA00023157"/>
    </source>
</evidence>
<dbReference type="GO" id="GO:0005125">
    <property type="term" value="F:cytokine activity"/>
    <property type="evidence" value="ECO:0007669"/>
    <property type="project" value="TreeGrafter"/>
</dbReference>
<keyword evidence="13" id="KW-1185">Reference proteome</keyword>
<dbReference type="CDD" id="cd19333">
    <property type="entry name" value="Wnt_Wnt1"/>
    <property type="match status" value="1"/>
</dbReference>
<comment type="similarity">
    <text evidence="2 9">Belongs to the Wnt family.</text>
</comment>
<evidence type="ECO:0000256" key="6">
    <source>
        <dbReference type="ARBA" id="ARBA00022687"/>
    </source>
</evidence>
<keyword evidence="5" id="KW-0272">Extracellular matrix</keyword>
<dbReference type="PANTHER" id="PTHR12027:SF91">
    <property type="entry name" value="PROTO-ONCOGENE WNT-1"/>
    <property type="match status" value="1"/>
</dbReference>
<dbReference type="PANTHER" id="PTHR12027">
    <property type="entry name" value="WNT RELATED"/>
    <property type="match status" value="1"/>
</dbReference>
<feature type="region of interest" description="Disordered" evidence="10">
    <location>
        <begin position="282"/>
        <end position="333"/>
    </location>
</feature>
<comment type="caution">
    <text evidence="12">The sequence shown here is derived from an EMBL/GenBank/DDBJ whole genome shotgun (WGS) entry which is preliminary data.</text>
</comment>
<dbReference type="GO" id="GO:0060560">
    <property type="term" value="P:developmental growth involved in morphogenesis"/>
    <property type="evidence" value="ECO:0007669"/>
    <property type="project" value="UniProtKB-ARBA"/>
</dbReference>
<dbReference type="GO" id="GO:0000902">
    <property type="term" value="P:cell morphogenesis"/>
    <property type="evidence" value="ECO:0007669"/>
    <property type="project" value="UniProtKB-ARBA"/>
</dbReference>
<evidence type="ECO:0000256" key="1">
    <source>
        <dbReference type="ARBA" id="ARBA00004498"/>
    </source>
</evidence>
<name>A0A8S1CHW6_9INSE</name>
<keyword evidence="8" id="KW-0449">Lipoprotein</keyword>
<dbReference type="GO" id="GO:0005615">
    <property type="term" value="C:extracellular space"/>
    <property type="evidence" value="ECO:0007669"/>
    <property type="project" value="TreeGrafter"/>
</dbReference>
<gene>
    <name evidence="12" type="ORF">CLODIP_2_CD10979</name>
</gene>
<evidence type="ECO:0000256" key="3">
    <source>
        <dbReference type="ARBA" id="ARBA00022473"/>
    </source>
</evidence>
<organism evidence="12 13">
    <name type="scientific">Cloeon dipterum</name>
    <dbReference type="NCBI Taxonomy" id="197152"/>
    <lineage>
        <taxon>Eukaryota</taxon>
        <taxon>Metazoa</taxon>
        <taxon>Ecdysozoa</taxon>
        <taxon>Arthropoda</taxon>
        <taxon>Hexapoda</taxon>
        <taxon>Insecta</taxon>
        <taxon>Pterygota</taxon>
        <taxon>Palaeoptera</taxon>
        <taxon>Ephemeroptera</taxon>
        <taxon>Pisciforma</taxon>
        <taxon>Baetidae</taxon>
        <taxon>Cloeon</taxon>
    </lineage>
</organism>
<dbReference type="Pfam" id="PF00110">
    <property type="entry name" value="wnt"/>
    <property type="match status" value="1"/>
</dbReference>
<dbReference type="GO" id="GO:0007517">
    <property type="term" value="P:muscle organ development"/>
    <property type="evidence" value="ECO:0007669"/>
    <property type="project" value="UniProtKB-ARBA"/>
</dbReference>
<keyword evidence="4" id="KW-0964">Secreted</keyword>
<keyword evidence="3 9" id="KW-0217">Developmental protein</keyword>
<evidence type="ECO:0000256" key="5">
    <source>
        <dbReference type="ARBA" id="ARBA00022530"/>
    </source>
</evidence>
<reference evidence="12 13" key="1">
    <citation type="submission" date="2020-04" db="EMBL/GenBank/DDBJ databases">
        <authorList>
            <person name="Alioto T."/>
            <person name="Alioto T."/>
            <person name="Gomez Garrido J."/>
        </authorList>
    </citation>
    <scope>NUCLEOTIDE SEQUENCE [LARGE SCALE GENOMIC DNA]</scope>
</reference>
<feature type="signal peptide" evidence="11">
    <location>
        <begin position="1"/>
        <end position="21"/>
    </location>
</feature>
<dbReference type="InterPro" id="IPR005817">
    <property type="entry name" value="Wnt"/>
</dbReference>
<dbReference type="PRINTS" id="PR01349">
    <property type="entry name" value="WNTPROTEIN"/>
</dbReference>
<dbReference type="SMART" id="SM00097">
    <property type="entry name" value="WNT1"/>
    <property type="match status" value="1"/>
</dbReference>
<protein>
    <recommendedName>
        <fullName evidence="9">Protein Wnt</fullName>
    </recommendedName>
</protein>
<dbReference type="PROSITE" id="PS00246">
    <property type="entry name" value="WNT1"/>
    <property type="match status" value="1"/>
</dbReference>
<dbReference type="OrthoDB" id="5945655at2759"/>
<dbReference type="GO" id="GO:0060070">
    <property type="term" value="P:canonical Wnt signaling pathway"/>
    <property type="evidence" value="ECO:0007669"/>
    <property type="project" value="TreeGrafter"/>
</dbReference>
<dbReference type="GO" id="GO:0045165">
    <property type="term" value="P:cell fate commitment"/>
    <property type="evidence" value="ECO:0007669"/>
    <property type="project" value="TreeGrafter"/>
</dbReference>
<dbReference type="AlphaFoldDB" id="A0A8S1CHW6"/>
<dbReference type="EMBL" id="CADEPI010000041">
    <property type="protein sequence ID" value="CAB3368939.1"/>
    <property type="molecule type" value="Genomic_DNA"/>
</dbReference>
<feature type="compositionally biased region" description="Low complexity" evidence="10">
    <location>
        <begin position="293"/>
        <end position="321"/>
    </location>
</feature>
<evidence type="ECO:0000256" key="11">
    <source>
        <dbReference type="SAM" id="SignalP"/>
    </source>
</evidence>
<dbReference type="GO" id="GO:0005109">
    <property type="term" value="F:frizzled binding"/>
    <property type="evidence" value="ECO:0007669"/>
    <property type="project" value="TreeGrafter"/>
</dbReference>
<evidence type="ECO:0000313" key="13">
    <source>
        <dbReference type="Proteomes" id="UP000494165"/>
    </source>
</evidence>
<proteinExistence type="inferred from homology"/>
<comment type="function">
    <text evidence="9">Ligand for members of the frizzled family of seven transmembrane receptors.</text>
</comment>
<dbReference type="Gene3D" id="3.30.2460.20">
    <property type="match status" value="1"/>
</dbReference>
<dbReference type="InterPro" id="IPR018161">
    <property type="entry name" value="Wnt_CS"/>
</dbReference>
<comment type="subcellular location">
    <subcellularLocation>
        <location evidence="1 9">Secreted</location>
        <location evidence="1 9">Extracellular space</location>
        <location evidence="1 9">Extracellular matrix</location>
    </subcellularLocation>
</comment>
<dbReference type="InterPro" id="IPR043158">
    <property type="entry name" value="Wnt_C"/>
</dbReference>
<evidence type="ECO:0000256" key="4">
    <source>
        <dbReference type="ARBA" id="ARBA00022525"/>
    </source>
</evidence>
<dbReference type="GO" id="GO:0030182">
    <property type="term" value="P:neuron differentiation"/>
    <property type="evidence" value="ECO:0007669"/>
    <property type="project" value="TreeGrafter"/>
</dbReference>
<dbReference type="FunFam" id="3.30.2460.20:FF:000001">
    <property type="entry name" value="Wnt homolog"/>
    <property type="match status" value="1"/>
</dbReference>
<evidence type="ECO:0000313" key="12">
    <source>
        <dbReference type="EMBL" id="CAB3368939.1"/>
    </source>
</evidence>
<sequence>MWWSTPELLLPLLLLLLVSESEQVKKAGRARRGRGSNWWGIAKAGEPNNLIPNVPGSAKYDATILDRVALRKKQARLIEENKGVDAVIVKGANMAINECQYQFNNRKWNCSTKNFLHGKNLFGKIVDRACRETAFIYAITSAGVAHAISRACSEGTIESCTCDYSHPRAARGSFASNNAASNVVSPQGKDWVWGGCSDNIAFGFKFSREFVDTGERGSTQREKMNLHNNEAGRATVSAEMRRECKCHGMSGSCSIKTCWMRLPSFRAVGDRLKDRFDGASKVMVSNNGHNRKNQGPLNGNNQNFNNPPSRSRSSRTDQPQRNNKYSSNSLSTAATGGEIVTKSGKYNFELKPVNPQHKTPGTTDLVYFESSPSFCDRNPKLGIAGTKGRRCNDTSMSVDGCDLMCCGRGYDTQEIVVIERCDCIFKWCCEVECKTCQRTKVIHTCK</sequence>
<accession>A0A8S1CHW6</accession>
<evidence type="ECO:0000256" key="9">
    <source>
        <dbReference type="RuleBase" id="RU003500"/>
    </source>
</evidence>
<keyword evidence="6 9" id="KW-0879">Wnt signaling pathway</keyword>
<keyword evidence="7" id="KW-1015">Disulfide bond</keyword>
<keyword evidence="11" id="KW-0732">Signal</keyword>
<feature type="chain" id="PRO_5035719858" description="Protein Wnt" evidence="11">
    <location>
        <begin position="22"/>
        <end position="446"/>
    </location>
</feature>
<evidence type="ECO:0000256" key="2">
    <source>
        <dbReference type="ARBA" id="ARBA00005683"/>
    </source>
</evidence>